<dbReference type="InterPro" id="IPR029063">
    <property type="entry name" value="SAM-dependent_MTases_sf"/>
</dbReference>
<evidence type="ECO:0000256" key="2">
    <source>
        <dbReference type="SAM" id="MobiDB-lite"/>
    </source>
</evidence>
<dbReference type="Proteomes" id="UP000078237">
    <property type="component" value="Unassembled WGS sequence"/>
</dbReference>
<dbReference type="PANTHER" id="PTHR43591">
    <property type="entry name" value="METHYLTRANSFERASE"/>
    <property type="match status" value="1"/>
</dbReference>
<dbReference type="EMBL" id="LCTW02000118">
    <property type="protein sequence ID" value="KXX78489.1"/>
    <property type="molecule type" value="Genomic_DNA"/>
</dbReference>
<feature type="compositionally biased region" description="Polar residues" evidence="2">
    <location>
        <begin position="1"/>
        <end position="12"/>
    </location>
</feature>
<dbReference type="AlphaFoldDB" id="A0A175W4S0"/>
<evidence type="ECO:0000313" key="3">
    <source>
        <dbReference type="EMBL" id="KXX78489.1"/>
    </source>
</evidence>
<dbReference type="CDD" id="cd02440">
    <property type="entry name" value="AdoMet_MTases"/>
    <property type="match status" value="1"/>
</dbReference>
<dbReference type="GO" id="GO:0008168">
    <property type="term" value="F:methyltransferase activity"/>
    <property type="evidence" value="ECO:0007669"/>
    <property type="project" value="UniProtKB-KW"/>
</dbReference>
<proteinExistence type="inferred from homology"/>
<dbReference type="GO" id="GO:0032259">
    <property type="term" value="P:methylation"/>
    <property type="evidence" value="ECO:0007669"/>
    <property type="project" value="UniProtKB-KW"/>
</dbReference>
<dbReference type="PANTHER" id="PTHR43591:SF10">
    <property type="entry name" value="ABC TRANSMEMBRANE TYPE-1 DOMAIN-CONTAINING PROTEIN-RELATED"/>
    <property type="match status" value="1"/>
</dbReference>
<dbReference type="SUPFAM" id="SSF53335">
    <property type="entry name" value="S-adenosyl-L-methionine-dependent methyltransferases"/>
    <property type="match status" value="1"/>
</dbReference>
<evidence type="ECO:0000256" key="1">
    <source>
        <dbReference type="ARBA" id="ARBA00038158"/>
    </source>
</evidence>
<evidence type="ECO:0000313" key="4">
    <source>
        <dbReference type="Proteomes" id="UP000078237"/>
    </source>
</evidence>
<gene>
    <name evidence="3" type="ORF">MMYC01_204910</name>
</gene>
<dbReference type="Pfam" id="PF13489">
    <property type="entry name" value="Methyltransf_23"/>
    <property type="match status" value="1"/>
</dbReference>
<feature type="region of interest" description="Disordered" evidence="2">
    <location>
        <begin position="1"/>
        <end position="31"/>
    </location>
</feature>
<accession>A0A175W4S0</accession>
<protein>
    <submittedName>
        <fullName evidence="3">Trans-aconitate 2-methyltransferase</fullName>
    </submittedName>
</protein>
<name>A0A175W4S0_9PEZI</name>
<dbReference type="Gene3D" id="3.40.50.150">
    <property type="entry name" value="Vaccinia Virus protein VP39"/>
    <property type="match status" value="1"/>
</dbReference>
<dbReference type="OrthoDB" id="2013972at2759"/>
<comment type="similarity">
    <text evidence="1">Belongs to the methyltransferase superfamily. LaeA methyltransferase family.</text>
</comment>
<dbReference type="VEuPathDB" id="FungiDB:MMYC01_204910"/>
<dbReference type="STRING" id="100816.A0A175W4S0"/>
<keyword evidence="4" id="KW-1185">Reference proteome</keyword>
<reference evidence="3 4" key="1">
    <citation type="journal article" date="2016" name="Genome Announc.">
        <title>Genome Sequence of Madurella mycetomatis mm55, Isolated from a Human Mycetoma Case in Sudan.</title>
        <authorList>
            <person name="Smit S."/>
            <person name="Derks M.F."/>
            <person name="Bervoets S."/>
            <person name="Fahal A."/>
            <person name="van Leeuwen W."/>
            <person name="van Belkum A."/>
            <person name="van de Sande W.W."/>
        </authorList>
    </citation>
    <scope>NUCLEOTIDE SEQUENCE [LARGE SCALE GENOMIC DNA]</scope>
    <source>
        <strain evidence="4">mm55</strain>
    </source>
</reference>
<sequence>MSNILPSGTARNKPSPENLPSKFGSLQLPPQSEAVIIEYPTESIEPGDEPPEEDEFLAAGWDATSSKASTSVTSSIYAHTYENGRRYHSYKYGRYPIPNDDLEQNREDMKHAMMLEMTDGKLYYAPIGNNPLKIIDIGTGTGIWAIEMGDLFPGAQVLGLDLSPIQPQWMPPNVRFMVDDVEDEWANGSGWDFAHFRSMAPVLRDLQKVVDQTFRHLKPGGWIELQDPHGMPCCDDGTMSENDVLKQFYELCVQAMAKFGMNLDLGTKVGEYLERAGFTNVTCIKKKVPIGTWPKDKTMRLIGLYVTEGTYQSLPSLGKAFANLGISETEMQVFAAKVRESVQDTRLHRYYNYYFWYAQKPKG</sequence>
<comment type="caution">
    <text evidence="3">The sequence shown here is derived from an EMBL/GenBank/DDBJ whole genome shotgun (WGS) entry which is preliminary data.</text>
</comment>
<organism evidence="3 4">
    <name type="scientific">Madurella mycetomatis</name>
    <dbReference type="NCBI Taxonomy" id="100816"/>
    <lineage>
        <taxon>Eukaryota</taxon>
        <taxon>Fungi</taxon>
        <taxon>Dikarya</taxon>
        <taxon>Ascomycota</taxon>
        <taxon>Pezizomycotina</taxon>
        <taxon>Sordariomycetes</taxon>
        <taxon>Sordariomycetidae</taxon>
        <taxon>Sordariales</taxon>
        <taxon>Sordariales incertae sedis</taxon>
        <taxon>Madurella</taxon>
    </lineage>
</organism>